<keyword evidence="3" id="KW-0418">Kinase</keyword>
<protein>
    <submittedName>
        <fullName evidence="3">PAS domain-containing serine/threonine-protein kinase</fullName>
    </submittedName>
</protein>
<name>A0A2I4AMK5_AUSLI</name>
<feature type="domain" description="PAS" evidence="1">
    <location>
        <begin position="71"/>
        <end position="95"/>
    </location>
</feature>
<dbReference type="PROSITE" id="PS50112">
    <property type="entry name" value="PAS"/>
    <property type="match status" value="2"/>
</dbReference>
<gene>
    <name evidence="3" type="primary">LOC106512647</name>
</gene>
<evidence type="ECO:0000313" key="2">
    <source>
        <dbReference type="Proteomes" id="UP000192220"/>
    </source>
</evidence>
<dbReference type="InParanoid" id="A0A2I4AMK5"/>
<dbReference type="Pfam" id="PF13426">
    <property type="entry name" value="PAS_9"/>
    <property type="match status" value="2"/>
</dbReference>
<evidence type="ECO:0000313" key="3">
    <source>
        <dbReference type="RefSeq" id="XP_013856676.1"/>
    </source>
</evidence>
<dbReference type="Proteomes" id="UP000192220">
    <property type="component" value="Unplaced"/>
</dbReference>
<dbReference type="CDD" id="cd00130">
    <property type="entry name" value="PAS"/>
    <property type="match status" value="1"/>
</dbReference>
<proteinExistence type="predicted"/>
<dbReference type="KEGG" id="alim:106512647"/>
<dbReference type="SUPFAM" id="SSF55785">
    <property type="entry name" value="PYP-like sensor domain (PAS domain)"/>
    <property type="match status" value="1"/>
</dbReference>
<dbReference type="InterPro" id="IPR000014">
    <property type="entry name" value="PAS"/>
</dbReference>
<keyword evidence="2" id="KW-1185">Reference proteome</keyword>
<dbReference type="AlphaFoldDB" id="A0A2I4AMK5"/>
<keyword evidence="3" id="KW-0808">Transferase</keyword>
<dbReference type="InterPro" id="IPR035965">
    <property type="entry name" value="PAS-like_dom_sf"/>
</dbReference>
<dbReference type="GeneID" id="106512647"/>
<dbReference type="STRING" id="52670.A0A2I4AMK5"/>
<evidence type="ECO:0000259" key="1">
    <source>
        <dbReference type="PROSITE" id="PS50112"/>
    </source>
</evidence>
<sequence>MSSLLLLRPNGSIFSIHNHLALTLFGYSQDELLGKNVTFLMLEYSGTVWVFAPMSSLLLLRPNGSIFSIHNHLALTLFGYSQDELLGKNVTFLMPGFFGWMSDDKDNLESESHVDECKSPAASKILGVSDPSSLVAGDMAMVQQAILGRTSTGRGRIFTGTSTRLETHSSALSTLSLPAVTSTHLVMANDTTELTEEAARAAPCSNQLDGADSTQALLRTFAWVEPPDEDTCCVVSTEPSPLARDE</sequence>
<organism evidence="2 3">
    <name type="scientific">Austrofundulus limnaeus</name>
    <name type="common">Annual killifish</name>
    <dbReference type="NCBI Taxonomy" id="52670"/>
    <lineage>
        <taxon>Eukaryota</taxon>
        <taxon>Metazoa</taxon>
        <taxon>Chordata</taxon>
        <taxon>Craniata</taxon>
        <taxon>Vertebrata</taxon>
        <taxon>Euteleostomi</taxon>
        <taxon>Actinopterygii</taxon>
        <taxon>Neopterygii</taxon>
        <taxon>Teleostei</taxon>
        <taxon>Neoteleostei</taxon>
        <taxon>Acanthomorphata</taxon>
        <taxon>Ovalentaria</taxon>
        <taxon>Atherinomorphae</taxon>
        <taxon>Cyprinodontiformes</taxon>
        <taxon>Rivulidae</taxon>
        <taxon>Austrofundulus</taxon>
    </lineage>
</organism>
<accession>A0A2I4AMK5</accession>
<reference evidence="3" key="1">
    <citation type="submission" date="2025-08" db="UniProtKB">
        <authorList>
            <consortium name="RefSeq"/>
        </authorList>
    </citation>
    <scope>IDENTIFICATION</scope>
</reference>
<dbReference type="RefSeq" id="XP_013856676.1">
    <property type="nucleotide sequence ID" value="XM_014001222.1"/>
</dbReference>
<feature type="non-terminal residue" evidence="3">
    <location>
        <position position="246"/>
    </location>
</feature>
<dbReference type="OrthoDB" id="10252171at2759"/>
<feature type="domain" description="PAS" evidence="1">
    <location>
        <begin position="1"/>
        <end position="44"/>
    </location>
</feature>